<dbReference type="Proteomes" id="UP000295252">
    <property type="component" value="Chromosome VI"/>
</dbReference>
<keyword evidence="3" id="KW-1185">Reference proteome</keyword>
<proteinExistence type="predicted"/>
<dbReference type="InParanoid" id="A0A068TSZ0"/>
<dbReference type="OrthoDB" id="1927707at2759"/>
<sequence>MRSARWGYFRIITGTIIGGIFGFYVMHLAELKYKEMWNERLKKYEEELNRKKIAEQSNEFQESL</sequence>
<reference evidence="3" key="1">
    <citation type="journal article" date="2014" name="Science">
        <title>The coffee genome provides insight into the convergent evolution of caffeine biosynthesis.</title>
        <authorList>
            <person name="Denoeud F."/>
            <person name="Carretero-Paulet L."/>
            <person name="Dereeper A."/>
            <person name="Droc G."/>
            <person name="Guyot R."/>
            <person name="Pietrella M."/>
            <person name="Zheng C."/>
            <person name="Alberti A."/>
            <person name="Anthony F."/>
            <person name="Aprea G."/>
            <person name="Aury J.M."/>
            <person name="Bento P."/>
            <person name="Bernard M."/>
            <person name="Bocs S."/>
            <person name="Campa C."/>
            <person name="Cenci A."/>
            <person name="Combes M.C."/>
            <person name="Crouzillat D."/>
            <person name="Da Silva C."/>
            <person name="Daddiego L."/>
            <person name="De Bellis F."/>
            <person name="Dussert S."/>
            <person name="Garsmeur O."/>
            <person name="Gayraud T."/>
            <person name="Guignon V."/>
            <person name="Jahn K."/>
            <person name="Jamilloux V."/>
            <person name="Joet T."/>
            <person name="Labadie K."/>
            <person name="Lan T."/>
            <person name="Leclercq J."/>
            <person name="Lepelley M."/>
            <person name="Leroy T."/>
            <person name="Li L.T."/>
            <person name="Librado P."/>
            <person name="Lopez L."/>
            <person name="Munoz A."/>
            <person name="Noel B."/>
            <person name="Pallavicini A."/>
            <person name="Perrotta G."/>
            <person name="Poncet V."/>
            <person name="Pot D."/>
            <person name="Priyono X."/>
            <person name="Rigoreau M."/>
            <person name="Rouard M."/>
            <person name="Rozas J."/>
            <person name="Tranchant-Dubreuil C."/>
            <person name="VanBuren R."/>
            <person name="Zhang Q."/>
            <person name="Andrade A.C."/>
            <person name="Argout X."/>
            <person name="Bertrand B."/>
            <person name="de Kochko A."/>
            <person name="Graziosi G."/>
            <person name="Henry R.J."/>
            <person name="Jayarama X."/>
            <person name="Ming R."/>
            <person name="Nagai C."/>
            <person name="Rounsley S."/>
            <person name="Sankoff D."/>
            <person name="Giuliano G."/>
            <person name="Albert V.A."/>
            <person name="Wincker P."/>
            <person name="Lashermes P."/>
        </authorList>
    </citation>
    <scope>NUCLEOTIDE SEQUENCE [LARGE SCALE GENOMIC DNA]</scope>
    <source>
        <strain evidence="3">cv. DH200-94</strain>
    </source>
</reference>
<name>A0A068TSZ0_COFCA</name>
<dbReference type="OMA" id="YKEMWNE"/>
<dbReference type="FunCoup" id="A0A068TSZ0">
    <property type="interactions" value="81"/>
</dbReference>
<keyword evidence="1" id="KW-0472">Membrane</keyword>
<dbReference type="PhylomeDB" id="A0A068TSZ0"/>
<keyword evidence="1" id="KW-0812">Transmembrane</keyword>
<evidence type="ECO:0000313" key="2">
    <source>
        <dbReference type="EMBL" id="CDO98463.1"/>
    </source>
</evidence>
<dbReference type="EMBL" id="HG739086">
    <property type="protein sequence ID" value="CDO98463.1"/>
    <property type="molecule type" value="Genomic_DNA"/>
</dbReference>
<gene>
    <name evidence="2" type="ORF">GSCOC_T00022563001</name>
</gene>
<accession>A0A068TSZ0</accession>
<feature type="transmembrane region" description="Helical" evidence="1">
    <location>
        <begin position="6"/>
        <end position="26"/>
    </location>
</feature>
<organism evidence="2 3">
    <name type="scientific">Coffea canephora</name>
    <name type="common">Robusta coffee</name>
    <dbReference type="NCBI Taxonomy" id="49390"/>
    <lineage>
        <taxon>Eukaryota</taxon>
        <taxon>Viridiplantae</taxon>
        <taxon>Streptophyta</taxon>
        <taxon>Embryophyta</taxon>
        <taxon>Tracheophyta</taxon>
        <taxon>Spermatophyta</taxon>
        <taxon>Magnoliopsida</taxon>
        <taxon>eudicotyledons</taxon>
        <taxon>Gunneridae</taxon>
        <taxon>Pentapetalae</taxon>
        <taxon>asterids</taxon>
        <taxon>lamiids</taxon>
        <taxon>Gentianales</taxon>
        <taxon>Rubiaceae</taxon>
        <taxon>Ixoroideae</taxon>
        <taxon>Gardenieae complex</taxon>
        <taxon>Bertiereae - Coffeeae clade</taxon>
        <taxon>Coffeeae</taxon>
        <taxon>Coffea</taxon>
    </lineage>
</organism>
<dbReference type="AlphaFoldDB" id="A0A068TSZ0"/>
<keyword evidence="1" id="KW-1133">Transmembrane helix</keyword>
<dbReference type="Gramene" id="CDO98463">
    <property type="protein sequence ID" value="CDO98463"/>
    <property type="gene ID" value="GSCOC_T00022563001"/>
</dbReference>
<evidence type="ECO:0000256" key="1">
    <source>
        <dbReference type="SAM" id="Phobius"/>
    </source>
</evidence>
<evidence type="ECO:0000313" key="3">
    <source>
        <dbReference type="Proteomes" id="UP000295252"/>
    </source>
</evidence>
<protein>
    <submittedName>
        <fullName evidence="2">Uncharacterized protein</fullName>
    </submittedName>
</protein>